<dbReference type="AlphaFoldDB" id="A0A8X6NZF0"/>
<dbReference type="OrthoDB" id="2213137at2759"/>
<keyword evidence="3 6" id="KW-0812">Transmembrane</keyword>
<keyword evidence="4 6" id="KW-1133">Transmembrane helix</keyword>
<keyword evidence="8" id="KW-1185">Reference proteome</keyword>
<evidence type="ECO:0000256" key="4">
    <source>
        <dbReference type="ARBA" id="ARBA00022989"/>
    </source>
</evidence>
<dbReference type="PANTHER" id="PTHR43385">
    <property type="entry name" value="RIBOFLAVIN TRANSPORTER RIBJ"/>
    <property type="match status" value="1"/>
</dbReference>
<dbReference type="SUPFAM" id="SSF103473">
    <property type="entry name" value="MFS general substrate transporter"/>
    <property type="match status" value="1"/>
</dbReference>
<evidence type="ECO:0000256" key="2">
    <source>
        <dbReference type="ARBA" id="ARBA00022448"/>
    </source>
</evidence>
<feature type="transmembrane region" description="Helical" evidence="6">
    <location>
        <begin position="20"/>
        <end position="41"/>
    </location>
</feature>
<dbReference type="EMBL" id="BMAW01109811">
    <property type="protein sequence ID" value="GFT40257.1"/>
    <property type="molecule type" value="Genomic_DNA"/>
</dbReference>
<accession>A0A8X6NZF0</accession>
<gene>
    <name evidence="7" type="ORF">NPIL_665851</name>
</gene>
<dbReference type="PANTHER" id="PTHR43385:SF1">
    <property type="entry name" value="RIBOFLAVIN TRANSPORTER RIBJ"/>
    <property type="match status" value="1"/>
</dbReference>
<comment type="subcellular location">
    <subcellularLocation>
        <location evidence="1">Membrane</location>
        <topology evidence="1">Multi-pass membrane protein</topology>
    </subcellularLocation>
</comment>
<protein>
    <submittedName>
        <fullName evidence="7">Uncharacterized protein</fullName>
    </submittedName>
</protein>
<dbReference type="GO" id="GO:0016020">
    <property type="term" value="C:membrane"/>
    <property type="evidence" value="ECO:0007669"/>
    <property type="project" value="UniProtKB-SubCell"/>
</dbReference>
<proteinExistence type="predicted"/>
<reference evidence="7" key="1">
    <citation type="submission" date="2020-08" db="EMBL/GenBank/DDBJ databases">
        <title>Multicomponent nature underlies the extraordinary mechanical properties of spider dragline silk.</title>
        <authorList>
            <person name="Kono N."/>
            <person name="Nakamura H."/>
            <person name="Mori M."/>
            <person name="Yoshida Y."/>
            <person name="Ohtoshi R."/>
            <person name="Malay A.D."/>
            <person name="Moran D.A.P."/>
            <person name="Tomita M."/>
            <person name="Numata K."/>
            <person name="Arakawa K."/>
        </authorList>
    </citation>
    <scope>NUCLEOTIDE SEQUENCE</scope>
</reference>
<sequence>MLLMGTLLAALPLKKSFNFMMVVMCMYGLVQEGTAIMFPILVSHYMDKSEESIAMGCLNFYGGLLMLSMAPMIGYFRDNTGSYNGVFHILGGLVALMGIIWQLEPLILKFQKKQTLKRSNYVIVTRL</sequence>
<name>A0A8X6NZF0_NEPPI</name>
<evidence type="ECO:0000313" key="8">
    <source>
        <dbReference type="Proteomes" id="UP000887013"/>
    </source>
</evidence>
<evidence type="ECO:0000256" key="5">
    <source>
        <dbReference type="ARBA" id="ARBA00023136"/>
    </source>
</evidence>
<comment type="caution">
    <text evidence="7">The sequence shown here is derived from an EMBL/GenBank/DDBJ whole genome shotgun (WGS) entry which is preliminary data.</text>
</comment>
<dbReference type="InterPro" id="IPR036259">
    <property type="entry name" value="MFS_trans_sf"/>
</dbReference>
<feature type="transmembrane region" description="Helical" evidence="6">
    <location>
        <begin position="86"/>
        <end position="108"/>
    </location>
</feature>
<keyword evidence="2" id="KW-0813">Transport</keyword>
<evidence type="ECO:0000256" key="3">
    <source>
        <dbReference type="ARBA" id="ARBA00022692"/>
    </source>
</evidence>
<dbReference type="Proteomes" id="UP000887013">
    <property type="component" value="Unassembled WGS sequence"/>
</dbReference>
<evidence type="ECO:0000313" key="7">
    <source>
        <dbReference type="EMBL" id="GFT40257.1"/>
    </source>
</evidence>
<dbReference type="Gene3D" id="1.20.1250.20">
    <property type="entry name" value="MFS general substrate transporter like domains"/>
    <property type="match status" value="1"/>
</dbReference>
<evidence type="ECO:0000256" key="1">
    <source>
        <dbReference type="ARBA" id="ARBA00004141"/>
    </source>
</evidence>
<dbReference type="InterPro" id="IPR052983">
    <property type="entry name" value="MFS_Riboflavin_Transporter"/>
</dbReference>
<feature type="transmembrane region" description="Helical" evidence="6">
    <location>
        <begin position="53"/>
        <end position="74"/>
    </location>
</feature>
<organism evidence="7 8">
    <name type="scientific">Nephila pilipes</name>
    <name type="common">Giant wood spider</name>
    <name type="synonym">Nephila maculata</name>
    <dbReference type="NCBI Taxonomy" id="299642"/>
    <lineage>
        <taxon>Eukaryota</taxon>
        <taxon>Metazoa</taxon>
        <taxon>Ecdysozoa</taxon>
        <taxon>Arthropoda</taxon>
        <taxon>Chelicerata</taxon>
        <taxon>Arachnida</taxon>
        <taxon>Araneae</taxon>
        <taxon>Araneomorphae</taxon>
        <taxon>Entelegynae</taxon>
        <taxon>Araneoidea</taxon>
        <taxon>Nephilidae</taxon>
        <taxon>Nephila</taxon>
    </lineage>
</organism>
<keyword evidence="5 6" id="KW-0472">Membrane</keyword>
<evidence type="ECO:0000256" key="6">
    <source>
        <dbReference type="SAM" id="Phobius"/>
    </source>
</evidence>